<evidence type="ECO:0000259" key="2">
    <source>
        <dbReference type="Pfam" id="PF07431"/>
    </source>
</evidence>
<evidence type="ECO:0000313" key="5">
    <source>
        <dbReference type="Proteomes" id="UP000277582"/>
    </source>
</evidence>
<name>A0A429GK35_9CREN</name>
<dbReference type="Proteomes" id="UP000277582">
    <property type="component" value="Unassembled WGS sequence"/>
</dbReference>
<sequence>MVSLMQLGGQQDWLSWILFFVFITILQLYAQKFQIWKWMNDISNALSRLKSYVNDASNMFIEEASKLGVSREEADKGLSKLRSFFVIEPVSLDPTGLIKRLEHIIDGYQDFLQREVSRMAPKADENKKANLRDQVEGIIVLDQIYRVVRHYLILGKRTQNWIYIAQIQMMLPEILRIAKAYWRAGEAFRRGLPIGDSIGPLVALNLIGNAEVKEIAPDVVGAEIDIEGRRVLVVKAKGPGGNVGKPGEAIERVIESRNGNIARIIMIDAAAKLEGEPTGEIAEGVGAAIGDPGPEKWKIEQVATKYGIPIDSIVIKMDQLEAITVMRPEIAKTTEEVVKRVKEAVVTRTRPGDYVIVAGIGNSIGIANREEEMRISPSEVGQEGGVAA</sequence>
<keyword evidence="1" id="KW-1133">Transmembrane helix</keyword>
<feature type="domain" description="DUF1512" evidence="3">
    <location>
        <begin position="194"/>
        <end position="367"/>
    </location>
</feature>
<dbReference type="OrthoDB" id="15121at2157"/>
<organism evidence="4 5">
    <name type="scientific">Candidatus Methanodesulfokora washburnensis</name>
    <dbReference type="NCBI Taxonomy" id="2478471"/>
    <lineage>
        <taxon>Archaea</taxon>
        <taxon>Thermoproteota</taxon>
        <taxon>Candidatus Korarchaeia</taxon>
        <taxon>Candidatus Korarchaeia incertae sedis</taxon>
        <taxon>Candidatus Methanodesulfokora</taxon>
    </lineage>
</organism>
<gene>
    <name evidence="4" type="ORF">D6D85_08560</name>
</gene>
<dbReference type="InterPro" id="IPR056460">
    <property type="entry name" value="DUF1512_N"/>
</dbReference>
<keyword evidence="5" id="KW-1185">Reference proteome</keyword>
<dbReference type="EMBL" id="RCOS01000099">
    <property type="protein sequence ID" value="RSN74184.1"/>
    <property type="molecule type" value="Genomic_DNA"/>
</dbReference>
<evidence type="ECO:0000259" key="3">
    <source>
        <dbReference type="Pfam" id="PF23542"/>
    </source>
</evidence>
<dbReference type="InterPro" id="IPR056461">
    <property type="entry name" value="DUF1512_C"/>
</dbReference>
<keyword evidence="1" id="KW-0812">Transmembrane</keyword>
<dbReference type="Pfam" id="PF07431">
    <property type="entry name" value="DUF1512"/>
    <property type="match status" value="1"/>
</dbReference>
<dbReference type="AlphaFoldDB" id="A0A429GK35"/>
<dbReference type="InterPro" id="IPR009995">
    <property type="entry name" value="DUF1512"/>
</dbReference>
<comment type="caution">
    <text evidence="4">The sequence shown here is derived from an EMBL/GenBank/DDBJ whole genome shotgun (WGS) entry which is preliminary data.</text>
</comment>
<evidence type="ECO:0000313" key="4">
    <source>
        <dbReference type="EMBL" id="RSN74184.1"/>
    </source>
</evidence>
<evidence type="ECO:0000256" key="1">
    <source>
        <dbReference type="SAM" id="Phobius"/>
    </source>
</evidence>
<accession>A0A429GK35</accession>
<proteinExistence type="predicted"/>
<feature type="domain" description="DUF1512" evidence="2">
    <location>
        <begin position="14"/>
        <end position="189"/>
    </location>
</feature>
<feature type="transmembrane region" description="Helical" evidence="1">
    <location>
        <begin position="13"/>
        <end position="30"/>
    </location>
</feature>
<dbReference type="Pfam" id="PF23542">
    <property type="entry name" value="DUF1512_C"/>
    <property type="match status" value="1"/>
</dbReference>
<keyword evidence="1" id="KW-0472">Membrane</keyword>
<reference evidence="4 5" key="1">
    <citation type="submission" date="2018-10" db="EMBL/GenBank/DDBJ databases">
        <title>Co-occurring genomic capacity for anaerobic methane metabolism and dissimilatory sulfite reduction discovered in the Korarchaeota.</title>
        <authorList>
            <person name="Mckay L.J."/>
            <person name="Dlakic M."/>
            <person name="Fields M.W."/>
            <person name="Delmont T.O."/>
            <person name="Eren A.M."/>
            <person name="Jay Z.J."/>
            <person name="Klingelsmith K.B."/>
            <person name="Rusch D.B."/>
            <person name="Inskeep W.P."/>
        </authorList>
    </citation>
    <scope>NUCLEOTIDE SEQUENCE [LARGE SCALE GENOMIC DNA]</scope>
    <source>
        <strain evidence="4 5">MDKW</strain>
    </source>
</reference>
<dbReference type="RefSeq" id="WP_125671579.1">
    <property type="nucleotide sequence ID" value="NZ_RCOS01000099.1"/>
</dbReference>
<dbReference type="PIRSF" id="PIRSF016495">
    <property type="entry name" value="UCP016495"/>
    <property type="match status" value="1"/>
</dbReference>
<protein>
    <submittedName>
        <fullName evidence="4">DUF1512 domain-containing protein</fullName>
    </submittedName>
</protein>